<sequence>RRCDGDGPGWKNEPDVYLYIQDGLISSQVWLSADLSKRFLPCLSPRGADFMRSGDLT</sequence>
<comment type="caution">
    <text evidence="1">The sequence shown here is derived from an EMBL/GenBank/DDBJ whole genome shotgun (WGS) entry which is preliminary data.</text>
</comment>
<reference evidence="1 2" key="1">
    <citation type="submission" date="2013-07" db="EMBL/GenBank/DDBJ databases">
        <authorList>
            <person name="Weinstock G."/>
            <person name="Sodergren E."/>
            <person name="Wylie T."/>
            <person name="Fulton L."/>
            <person name="Fulton R."/>
            <person name="Fronick C."/>
            <person name="O'Laughlin M."/>
            <person name="Godfrey J."/>
            <person name="Miner T."/>
            <person name="Herter B."/>
            <person name="Appelbaum E."/>
            <person name="Cordes M."/>
            <person name="Lek S."/>
            <person name="Wollam A."/>
            <person name="Pepin K.H."/>
            <person name="Palsikar V.B."/>
            <person name="Mitreva M."/>
            <person name="Wilson R.K."/>
        </authorList>
    </citation>
    <scope>NUCLEOTIDE SEQUENCE [LARGE SCALE GENOMIC DNA]</scope>
    <source>
        <strain evidence="1 2">ATCC 14940</strain>
    </source>
</reference>
<gene>
    <name evidence="1" type="ORF">CLOSYM_04403</name>
</gene>
<evidence type="ECO:0000313" key="2">
    <source>
        <dbReference type="Proteomes" id="UP000016491"/>
    </source>
</evidence>
<organism evidence="1 2">
    <name type="scientific">[Clostridium] symbiosum ATCC 14940</name>
    <dbReference type="NCBI Taxonomy" id="411472"/>
    <lineage>
        <taxon>Bacteria</taxon>
        <taxon>Bacillati</taxon>
        <taxon>Bacillota</taxon>
        <taxon>Clostridia</taxon>
        <taxon>Lachnospirales</taxon>
        <taxon>Lachnospiraceae</taxon>
        <taxon>Otoolea</taxon>
    </lineage>
</organism>
<dbReference type="AlphaFoldDB" id="A0ABC9TS05"/>
<proteinExistence type="predicted"/>
<protein>
    <submittedName>
        <fullName evidence="1">Uncharacterized protein</fullName>
    </submittedName>
</protein>
<evidence type="ECO:0000313" key="1">
    <source>
        <dbReference type="EMBL" id="ERI74040.1"/>
    </source>
</evidence>
<feature type="non-terminal residue" evidence="1">
    <location>
        <position position="1"/>
    </location>
</feature>
<dbReference type="Proteomes" id="UP000016491">
    <property type="component" value="Unassembled WGS sequence"/>
</dbReference>
<accession>A0ABC9TS05</accession>
<name>A0ABC9TS05_CLOSY</name>
<dbReference type="EMBL" id="AWSU01000350">
    <property type="protein sequence ID" value="ERI74040.1"/>
    <property type="molecule type" value="Genomic_DNA"/>
</dbReference>